<reference evidence="2 3" key="1">
    <citation type="journal article" date="2019" name="Genome Biol. Evol.">
        <title>Nanopore Sequencing Significantly Improves Genome Assembly of the Protozoan Parasite Trypanosoma cruzi.</title>
        <authorList>
            <person name="Diaz-Viraque F."/>
            <person name="Pita S."/>
            <person name="Greif G."/>
            <person name="de Souza R.C.M."/>
            <person name="Iraola G."/>
            <person name="Robello C."/>
        </authorList>
    </citation>
    <scope>NUCLEOTIDE SEQUENCE [LARGE SCALE GENOMIC DNA]</scope>
    <source>
        <strain evidence="2 3">Berenice</strain>
    </source>
</reference>
<accession>A0A7J6Y0Y4</accession>
<name>A0A7J6Y0Y4_TRYCR</name>
<dbReference type="VEuPathDB" id="TriTrypDB:BCY84_06798"/>
<gene>
    <name evidence="2" type="ORF">ECC02_007216</name>
</gene>
<evidence type="ECO:0000313" key="2">
    <source>
        <dbReference type="EMBL" id="KAF5219788.1"/>
    </source>
</evidence>
<dbReference type="EMBL" id="JABDHM010000063">
    <property type="protein sequence ID" value="KAF5219788.1"/>
    <property type="molecule type" value="Genomic_DNA"/>
</dbReference>
<feature type="region of interest" description="Disordered" evidence="1">
    <location>
        <begin position="213"/>
        <end position="307"/>
    </location>
</feature>
<feature type="compositionally biased region" description="Polar residues" evidence="1">
    <location>
        <begin position="546"/>
        <end position="567"/>
    </location>
</feature>
<evidence type="ECO:0000313" key="3">
    <source>
        <dbReference type="Proteomes" id="UP000583944"/>
    </source>
</evidence>
<evidence type="ECO:0008006" key="4">
    <source>
        <dbReference type="Google" id="ProtNLM"/>
    </source>
</evidence>
<dbReference type="AlphaFoldDB" id="A0A7J6Y0Y4"/>
<proteinExistence type="predicted"/>
<feature type="region of interest" description="Disordered" evidence="1">
    <location>
        <begin position="532"/>
        <end position="571"/>
    </location>
</feature>
<feature type="compositionally biased region" description="Polar residues" evidence="1">
    <location>
        <begin position="178"/>
        <end position="188"/>
    </location>
</feature>
<evidence type="ECO:0000256" key="1">
    <source>
        <dbReference type="SAM" id="MobiDB-lite"/>
    </source>
</evidence>
<feature type="compositionally biased region" description="Polar residues" evidence="1">
    <location>
        <begin position="85"/>
        <end position="99"/>
    </location>
</feature>
<feature type="region of interest" description="Disordered" evidence="1">
    <location>
        <begin position="131"/>
        <end position="188"/>
    </location>
</feature>
<feature type="compositionally biased region" description="Low complexity" evidence="1">
    <location>
        <begin position="413"/>
        <end position="433"/>
    </location>
</feature>
<comment type="caution">
    <text evidence="2">The sequence shown here is derived from an EMBL/GenBank/DDBJ whole genome shotgun (WGS) entry which is preliminary data.</text>
</comment>
<dbReference type="VEuPathDB" id="TriTrypDB:ECC02_007216"/>
<feature type="compositionally biased region" description="Acidic residues" evidence="1">
    <location>
        <begin position="68"/>
        <end position="82"/>
    </location>
</feature>
<sequence>MPAIYLQTSDGTRIAVPEEAGELSVVVRLALEIWAENHCPQAALTEDDFDNMCTNSGSDSERTPDHIMDDDEDEDEEEEEYDYPSTRNCSHGASGNLDNVTAEYKESREYDGGRLREPFIEASCDLDRTVSVLEDDDVNGNDDRSSSRTPSTCPSIDSAQSPPLRGQRKTPRRRGGSKLNSCDGNNAIGSLWFSENGKEMREFILAAPAIAADRDDREDSATPSTLEDEEVEKTPNKVINEQQRCVSLDAPPIPDSNPPSAHAHPISPNTSAAVAPPPPSSPPEEKAATLGSACGTDRDSRAGCLEPASRNNDKRVVVNRRDSSTVYIEPPPAAGEEEHDGIGERTASTDFISPIPTLFSPRSLTNEEFLSPSGYHHRTPCMIGDEEEKLLLPDGPFSRLIEEMTMSNKSKDSVSPGSGGSNKNNNNSIGTPGSVEPSPRNSPPTHRLTENSTNNTRPRSIVQNSSVASSNHTAAAGTGGGPSTEGFSAGHLQCFIISEEEIVIEVHKSLLLATTTTTQINEKEIQDSSVKLPPASQNHMARRQSRSACSATTTPVSTMEQPTSARSQAEPVKLVPAPAAVSPDSLGNNSADVSSPILSEALGFCVAYLRYFASDAEPMERLRPTLIPEPLSAPLLRFLSPWERGFLYREILGQTEEELATALEILRIAPTISYIYAAPLLSQPAIRAALTVKVPASDRVNLLAGVIRAAGMLKISSLENMCLAWCADFIIRASYASMDCFGAAALVRECFSVRNDWTRKEVDCLKLENEWPGNEEE</sequence>
<feature type="region of interest" description="Disordered" evidence="1">
    <location>
        <begin position="407"/>
        <end position="484"/>
    </location>
</feature>
<organism evidence="2 3">
    <name type="scientific">Trypanosoma cruzi</name>
    <dbReference type="NCBI Taxonomy" id="5693"/>
    <lineage>
        <taxon>Eukaryota</taxon>
        <taxon>Discoba</taxon>
        <taxon>Euglenozoa</taxon>
        <taxon>Kinetoplastea</taxon>
        <taxon>Metakinetoplastina</taxon>
        <taxon>Trypanosomatida</taxon>
        <taxon>Trypanosomatidae</taxon>
        <taxon>Trypanosoma</taxon>
        <taxon>Schizotrypanum</taxon>
    </lineage>
</organism>
<feature type="compositionally biased region" description="Polar residues" evidence="1">
    <location>
        <begin position="450"/>
        <end position="467"/>
    </location>
</feature>
<feature type="compositionally biased region" description="Basic residues" evidence="1">
    <location>
        <begin position="166"/>
        <end position="176"/>
    </location>
</feature>
<dbReference type="Proteomes" id="UP000583944">
    <property type="component" value="Unassembled WGS sequence"/>
</dbReference>
<feature type="region of interest" description="Disordered" evidence="1">
    <location>
        <begin position="48"/>
        <end position="102"/>
    </location>
</feature>
<protein>
    <recommendedName>
        <fullName evidence="4">BTB domain-containing protein</fullName>
    </recommendedName>
</protein>